<name>A0A7C3W8V3_9BACT</name>
<evidence type="ECO:0000313" key="1">
    <source>
        <dbReference type="EMBL" id="HGG92046.1"/>
    </source>
</evidence>
<dbReference type="PANTHER" id="PTHR43591:SF110">
    <property type="entry name" value="RHODANESE DOMAIN-CONTAINING PROTEIN"/>
    <property type="match status" value="1"/>
</dbReference>
<dbReference type="EMBL" id="DSRP01000260">
    <property type="protein sequence ID" value="HGG92046.1"/>
    <property type="molecule type" value="Genomic_DNA"/>
</dbReference>
<keyword evidence="1" id="KW-0808">Transferase</keyword>
<dbReference type="GO" id="GO:0008168">
    <property type="term" value="F:methyltransferase activity"/>
    <property type="evidence" value="ECO:0007669"/>
    <property type="project" value="UniProtKB-KW"/>
</dbReference>
<reference evidence="1" key="1">
    <citation type="journal article" date="2020" name="mSystems">
        <title>Genome- and Community-Level Interaction Insights into Carbon Utilization and Element Cycling Functions of Hydrothermarchaeota in Hydrothermal Sediment.</title>
        <authorList>
            <person name="Zhou Z."/>
            <person name="Liu Y."/>
            <person name="Xu W."/>
            <person name="Pan J."/>
            <person name="Luo Z.H."/>
            <person name="Li M."/>
        </authorList>
    </citation>
    <scope>NUCLEOTIDE SEQUENCE [LARGE SCALE GENOMIC DNA]</scope>
    <source>
        <strain evidence="1">SpSt-413</strain>
    </source>
</reference>
<organism evidence="1">
    <name type="scientific">Fundidesulfovibrio putealis</name>
    <dbReference type="NCBI Taxonomy" id="270496"/>
    <lineage>
        <taxon>Bacteria</taxon>
        <taxon>Pseudomonadati</taxon>
        <taxon>Thermodesulfobacteriota</taxon>
        <taxon>Desulfovibrionia</taxon>
        <taxon>Desulfovibrionales</taxon>
        <taxon>Desulfovibrionaceae</taxon>
        <taxon>Fundidesulfovibrio</taxon>
    </lineage>
</organism>
<gene>
    <name evidence="1" type="ORF">ENR59_03745</name>
</gene>
<dbReference type="CDD" id="cd02440">
    <property type="entry name" value="AdoMet_MTases"/>
    <property type="match status" value="1"/>
</dbReference>
<dbReference type="SUPFAM" id="SSF53335">
    <property type="entry name" value="S-adenosyl-L-methionine-dependent methyltransferases"/>
    <property type="match status" value="1"/>
</dbReference>
<dbReference type="GO" id="GO:0032259">
    <property type="term" value="P:methylation"/>
    <property type="evidence" value="ECO:0007669"/>
    <property type="project" value="UniProtKB-KW"/>
</dbReference>
<accession>A0A7C3W8V3</accession>
<protein>
    <submittedName>
        <fullName evidence="1">Class I SAM-dependent methyltransferase</fullName>
    </submittedName>
</protein>
<keyword evidence="1" id="KW-0489">Methyltransferase</keyword>
<dbReference type="PANTHER" id="PTHR43591">
    <property type="entry name" value="METHYLTRANSFERASE"/>
    <property type="match status" value="1"/>
</dbReference>
<dbReference type="Gene3D" id="3.40.50.150">
    <property type="entry name" value="Vaccinia Virus protein VP39"/>
    <property type="match status" value="1"/>
</dbReference>
<dbReference type="AlphaFoldDB" id="A0A7C3W8V3"/>
<sequence>MSDASKTWSYADYFLKKQDLIDSAMQYWKKYADNPRESDKVLLELVAAALPRDGAASLADVGCFSGNLLYLLKKRLPGLELTGYDLVERVIAANRANPELAGIDFQAADIFQLDPGKRFDVVVTNAVVGTFAELEPALRRIAAMLKPGGTYVCFDWFHPFPHELEMRETSPVFPHGVFFHFRSYAAVAALLERCGFTDVDFRPFDIPIDLPRPDPQGPDALVSYTVRGEDGRRISFKGAIHQPWCHMTAKKA</sequence>
<proteinExistence type="predicted"/>
<dbReference type="InterPro" id="IPR029063">
    <property type="entry name" value="SAM-dependent_MTases_sf"/>
</dbReference>
<comment type="caution">
    <text evidence="1">The sequence shown here is derived from an EMBL/GenBank/DDBJ whole genome shotgun (WGS) entry which is preliminary data.</text>
</comment>
<dbReference type="Pfam" id="PF13489">
    <property type="entry name" value="Methyltransf_23"/>
    <property type="match status" value="1"/>
</dbReference>